<comment type="function">
    <text evidence="17">Catalyzes the dehydration of the S-form of NAD(P)HX at the expense of ADP, which is converted to AMP. Together with NAD(P)HX epimerase, which catalyzes the epimerization of the S- and R-forms, the enzyme allows the repair of both epimers of NAD(P)HX, a damaged form of NAD(P)H that is a result of enzymatic or heat-dependent hydration.</text>
</comment>
<dbReference type="GO" id="GO:0046872">
    <property type="term" value="F:metal ion binding"/>
    <property type="evidence" value="ECO:0007669"/>
    <property type="project" value="UniProtKB-UniRule"/>
</dbReference>
<accession>A0A1G6SDA3</accession>
<dbReference type="Pfam" id="PF01256">
    <property type="entry name" value="Carb_kinase"/>
    <property type="match status" value="1"/>
</dbReference>
<reference evidence="23" key="1">
    <citation type="submission" date="2016-10" db="EMBL/GenBank/DDBJ databases">
        <authorList>
            <person name="Varghese N."/>
            <person name="Submissions S."/>
        </authorList>
    </citation>
    <scope>NUCLEOTIDE SEQUENCE [LARGE SCALE GENOMIC DNA]</scope>
    <source>
        <strain evidence="23">DSM 23095</strain>
    </source>
</reference>
<dbReference type="InterPro" id="IPR029056">
    <property type="entry name" value="Ribokinase-like"/>
</dbReference>
<keyword evidence="12 17" id="KW-0456">Lyase</keyword>
<name>A0A1G6SDA3_9BACT</name>
<feature type="binding site" evidence="17">
    <location>
        <position position="429"/>
    </location>
    <ligand>
        <name>(6S)-NADPHX</name>
        <dbReference type="ChEBI" id="CHEBI:64076"/>
    </ligand>
</feature>
<feature type="binding site" evidence="18">
    <location>
        <begin position="59"/>
        <end position="63"/>
    </location>
    <ligand>
        <name>(6S)-NADPHX</name>
        <dbReference type="ChEBI" id="CHEBI:64076"/>
    </ligand>
</feature>
<evidence type="ECO:0000256" key="10">
    <source>
        <dbReference type="ARBA" id="ARBA00023027"/>
    </source>
</evidence>
<comment type="function">
    <text evidence="14 19">Bifunctional enzyme that catalyzes the epimerization of the S- and R-forms of NAD(P)HX and the dehydration of the S-form of NAD(P)HX at the expense of ADP, which is converted to AMP. This allows the repair of both epimers of NAD(P)HX, a damaged form of NAD(P)H that is a result of enzymatic or heat-dependent hydration.</text>
</comment>
<comment type="subunit">
    <text evidence="17">Homotetramer.</text>
</comment>
<comment type="similarity">
    <text evidence="4 19">In the C-terminal section; belongs to the NnrD/CARKD family.</text>
</comment>
<dbReference type="InterPro" id="IPR017953">
    <property type="entry name" value="Carbohydrate_kinase_pred_CS"/>
</dbReference>
<sequence>MIKILKGKSVKELDLLHCEFSGQKSLELMENAADAFTKWLVSSFSDSEQRVRIFCGAGNNGGDGFAIARLLSDKGFTVEVVGCFSDGTKLSPDAQANFDRLPREVNFSFFQSNQLYSEFDLIIDAYLGVGLTGNLRKEAKEIIEVMNGCTGDKIAVDIPSGLPADSIAQSVTFQADFTLTFAFPKLSLLLPENALLTGELIVADIGISPELYEHFSDELYFLKSIDIPKLHRKFHRFSHKGDFGKILLIGGSPGKMGALHLSAKSALRTGAGLVTCYLEQSERMILQSSLPEAMCLWGEIPSLEKFDAIGIGPGWGVINRSEVLKFILMNCTSPLVLDADAINLLAEYPELIELLPENTILTPHPGEFDRLLGKSSDHLERLQKARQFAMKRNILLILKGANSVISLPDGRQLINSTGTKYMATGGSGDVLTGMITAFLGMGYSAEYAAICGVYHHGLAGEFAGFKRKYGTIAGDLIEEIPATFIAMGIE</sequence>
<keyword evidence="13" id="KW-0511">Multifunctional enzyme</keyword>
<dbReference type="GO" id="GO:0005524">
    <property type="term" value="F:ATP binding"/>
    <property type="evidence" value="ECO:0007669"/>
    <property type="project" value="UniProtKB-UniRule"/>
</dbReference>
<dbReference type="HAMAP" id="MF_01965">
    <property type="entry name" value="NADHX_dehydratase"/>
    <property type="match status" value="1"/>
</dbReference>
<dbReference type="PANTHER" id="PTHR12592:SF0">
    <property type="entry name" value="ATP-DEPENDENT (S)-NAD(P)H-HYDRATE DEHYDRATASE"/>
    <property type="match status" value="1"/>
</dbReference>
<dbReference type="EC" id="4.2.1.136" evidence="19"/>
<comment type="catalytic activity">
    <reaction evidence="1 18 19">
        <text>(6R)-NADHX = (6S)-NADHX</text>
        <dbReference type="Rhea" id="RHEA:32215"/>
        <dbReference type="ChEBI" id="CHEBI:64074"/>
        <dbReference type="ChEBI" id="CHEBI:64075"/>
        <dbReference type="EC" id="5.1.99.6"/>
    </reaction>
</comment>
<keyword evidence="6 17" id="KW-0547">Nucleotide-binding</keyword>
<evidence type="ECO:0000256" key="7">
    <source>
        <dbReference type="ARBA" id="ARBA00022840"/>
    </source>
</evidence>
<dbReference type="GO" id="GO:0046496">
    <property type="term" value="P:nicotinamide nucleotide metabolic process"/>
    <property type="evidence" value="ECO:0007669"/>
    <property type="project" value="UniProtKB-UniRule"/>
</dbReference>
<evidence type="ECO:0000256" key="8">
    <source>
        <dbReference type="ARBA" id="ARBA00022857"/>
    </source>
</evidence>
<feature type="binding site" evidence="18">
    <location>
        <position position="160"/>
    </location>
    <ligand>
        <name>K(+)</name>
        <dbReference type="ChEBI" id="CHEBI:29103"/>
    </ligand>
</feature>
<dbReference type="PROSITE" id="PS51383">
    <property type="entry name" value="YJEF_C_3"/>
    <property type="match status" value="1"/>
</dbReference>
<dbReference type="Pfam" id="PF03853">
    <property type="entry name" value="YjeF_N"/>
    <property type="match status" value="1"/>
</dbReference>
<evidence type="ECO:0000256" key="14">
    <source>
        <dbReference type="ARBA" id="ARBA00025153"/>
    </source>
</evidence>
<feature type="binding site" evidence="18">
    <location>
        <begin position="128"/>
        <end position="134"/>
    </location>
    <ligand>
        <name>(6S)-NADPHX</name>
        <dbReference type="ChEBI" id="CHEBI:64076"/>
    </ligand>
</feature>
<dbReference type="InterPro" id="IPR004443">
    <property type="entry name" value="YjeF_N_dom"/>
</dbReference>
<keyword evidence="7 17" id="KW-0067">ATP-binding</keyword>
<dbReference type="InterPro" id="IPR036652">
    <property type="entry name" value="YjeF_N_dom_sf"/>
</dbReference>
<dbReference type="PROSITE" id="PS51385">
    <property type="entry name" value="YJEF_N"/>
    <property type="match status" value="1"/>
</dbReference>
<protein>
    <recommendedName>
        <fullName evidence="19">Bifunctional NAD(P)H-hydrate repair enzyme</fullName>
    </recommendedName>
    <alternativeName>
        <fullName evidence="19">Nicotinamide nucleotide repair protein</fullName>
    </alternativeName>
    <domain>
        <recommendedName>
            <fullName evidence="19">ADP-dependent (S)-NAD(P)H-hydrate dehydratase</fullName>
            <ecNumber evidence="19">4.2.1.136</ecNumber>
        </recommendedName>
        <alternativeName>
            <fullName evidence="19">ADP-dependent NAD(P)HX dehydratase</fullName>
        </alternativeName>
    </domain>
    <domain>
        <recommendedName>
            <fullName evidence="19">NAD(P)H-hydrate epimerase</fullName>
            <ecNumber evidence="19">5.1.99.6</ecNumber>
        </recommendedName>
    </domain>
</protein>
<comment type="catalytic activity">
    <reaction evidence="2 18 19">
        <text>(6R)-NADPHX = (6S)-NADPHX</text>
        <dbReference type="Rhea" id="RHEA:32227"/>
        <dbReference type="ChEBI" id="CHEBI:64076"/>
        <dbReference type="ChEBI" id="CHEBI:64077"/>
        <dbReference type="EC" id="5.1.99.6"/>
    </reaction>
</comment>
<keyword evidence="9 18" id="KW-0630">Potassium</keyword>
<gene>
    <name evidence="17" type="primary">nnrD</name>
    <name evidence="18" type="synonym">nnrE</name>
    <name evidence="22" type="ORF">SAMN04488104_101666</name>
</gene>
<dbReference type="AlphaFoldDB" id="A0A1G6SDA3"/>
<dbReference type="GO" id="GO:0052856">
    <property type="term" value="F:NAD(P)HX epimerase activity"/>
    <property type="evidence" value="ECO:0007669"/>
    <property type="project" value="UniProtKB-UniRule"/>
</dbReference>
<dbReference type="GO" id="GO:0110051">
    <property type="term" value="P:metabolite repair"/>
    <property type="evidence" value="ECO:0007669"/>
    <property type="project" value="TreeGrafter"/>
</dbReference>
<comment type="cofactor">
    <cofactor evidence="17">
        <name>Mg(2+)</name>
        <dbReference type="ChEBI" id="CHEBI:18420"/>
    </cofactor>
</comment>
<feature type="binding site" evidence="17">
    <location>
        <position position="314"/>
    </location>
    <ligand>
        <name>(6S)-NADPHX</name>
        <dbReference type="ChEBI" id="CHEBI:64076"/>
    </ligand>
</feature>
<evidence type="ECO:0000313" key="22">
    <source>
        <dbReference type="EMBL" id="SDD14651.1"/>
    </source>
</evidence>
<dbReference type="PROSITE" id="PS01050">
    <property type="entry name" value="YJEF_C_2"/>
    <property type="match status" value="1"/>
</dbReference>
<keyword evidence="11 18" id="KW-0413">Isomerase</keyword>
<feature type="binding site" evidence="17">
    <location>
        <position position="258"/>
    </location>
    <ligand>
        <name>(6S)-NADPHX</name>
        <dbReference type="ChEBI" id="CHEBI:64076"/>
    </ligand>
</feature>
<feature type="binding site" evidence="18">
    <location>
        <position position="124"/>
    </location>
    <ligand>
        <name>K(+)</name>
        <dbReference type="ChEBI" id="CHEBI:29103"/>
    </ligand>
</feature>
<dbReference type="NCBIfam" id="TIGR00197">
    <property type="entry name" value="yjeF_nterm"/>
    <property type="match status" value="1"/>
</dbReference>
<feature type="domain" description="YjeF C-terminal" evidence="20">
    <location>
        <begin position="223"/>
        <end position="487"/>
    </location>
</feature>
<evidence type="ECO:0000256" key="12">
    <source>
        <dbReference type="ARBA" id="ARBA00023239"/>
    </source>
</evidence>
<dbReference type="OrthoDB" id="9806925at2"/>
<dbReference type="Gene3D" id="3.40.1190.20">
    <property type="match status" value="1"/>
</dbReference>
<comment type="similarity">
    <text evidence="3 19">In the N-terminal section; belongs to the NnrE/AIBP family.</text>
</comment>
<dbReference type="Proteomes" id="UP000199060">
    <property type="component" value="Unassembled WGS sequence"/>
</dbReference>
<evidence type="ECO:0000256" key="18">
    <source>
        <dbReference type="HAMAP-Rule" id="MF_01966"/>
    </source>
</evidence>
<comment type="catalytic activity">
    <reaction evidence="16 17 19">
        <text>(6S)-NADPHX + ADP = AMP + phosphate + NADPH + H(+)</text>
        <dbReference type="Rhea" id="RHEA:32235"/>
        <dbReference type="ChEBI" id="CHEBI:15378"/>
        <dbReference type="ChEBI" id="CHEBI:43474"/>
        <dbReference type="ChEBI" id="CHEBI:57783"/>
        <dbReference type="ChEBI" id="CHEBI:64076"/>
        <dbReference type="ChEBI" id="CHEBI:456215"/>
        <dbReference type="ChEBI" id="CHEBI:456216"/>
        <dbReference type="EC" id="4.2.1.136"/>
    </reaction>
</comment>
<evidence type="ECO:0000256" key="19">
    <source>
        <dbReference type="PIRNR" id="PIRNR017184"/>
    </source>
</evidence>
<proteinExistence type="inferred from homology"/>
<evidence type="ECO:0000256" key="6">
    <source>
        <dbReference type="ARBA" id="ARBA00022741"/>
    </source>
</evidence>
<dbReference type="EMBL" id="FNAC01000016">
    <property type="protein sequence ID" value="SDD14651.1"/>
    <property type="molecule type" value="Genomic_DNA"/>
</dbReference>
<evidence type="ECO:0000256" key="17">
    <source>
        <dbReference type="HAMAP-Rule" id="MF_01965"/>
    </source>
</evidence>
<evidence type="ECO:0000256" key="1">
    <source>
        <dbReference type="ARBA" id="ARBA00000013"/>
    </source>
</evidence>
<dbReference type="STRING" id="686796.SAMN04488104_101666"/>
<evidence type="ECO:0000256" key="13">
    <source>
        <dbReference type="ARBA" id="ARBA00023268"/>
    </source>
</evidence>
<keyword evidence="5 18" id="KW-0479">Metal-binding</keyword>
<feature type="binding site" evidence="18">
    <location>
        <position position="60"/>
    </location>
    <ligand>
        <name>K(+)</name>
        <dbReference type="ChEBI" id="CHEBI:29103"/>
    </ligand>
</feature>
<dbReference type="CDD" id="cd01171">
    <property type="entry name" value="YXKO-related"/>
    <property type="match status" value="1"/>
</dbReference>
<keyword evidence="10 17" id="KW-0520">NAD</keyword>
<feature type="binding site" evidence="18">
    <location>
        <position position="157"/>
    </location>
    <ligand>
        <name>(6S)-NADPHX</name>
        <dbReference type="ChEBI" id="CHEBI:64076"/>
    </ligand>
</feature>
<dbReference type="NCBIfam" id="TIGR00196">
    <property type="entry name" value="yjeF_cterm"/>
    <property type="match status" value="1"/>
</dbReference>
<keyword evidence="8 17" id="KW-0521">NADP</keyword>
<feature type="binding site" evidence="17">
    <location>
        <position position="364"/>
    </location>
    <ligand>
        <name>(6S)-NADPHX</name>
        <dbReference type="ChEBI" id="CHEBI:64076"/>
    </ligand>
</feature>
<dbReference type="GO" id="GO:0052855">
    <property type="term" value="F:ADP-dependent NAD(P)H-hydrate dehydratase activity"/>
    <property type="evidence" value="ECO:0007669"/>
    <property type="project" value="UniProtKB-UniRule"/>
</dbReference>
<evidence type="ECO:0000259" key="21">
    <source>
        <dbReference type="PROSITE" id="PS51385"/>
    </source>
</evidence>
<keyword evidence="23" id="KW-1185">Reference proteome</keyword>
<feature type="domain" description="YjeF N-terminal" evidence="21">
    <location>
        <begin position="10"/>
        <end position="213"/>
    </location>
</feature>
<dbReference type="RefSeq" id="WP_087939315.1">
    <property type="nucleotide sequence ID" value="NZ_FNAC01000016.1"/>
</dbReference>
<dbReference type="SUPFAM" id="SSF53613">
    <property type="entry name" value="Ribokinase-like"/>
    <property type="match status" value="1"/>
</dbReference>
<evidence type="ECO:0000256" key="5">
    <source>
        <dbReference type="ARBA" id="ARBA00022723"/>
    </source>
</evidence>
<evidence type="ECO:0000256" key="16">
    <source>
        <dbReference type="ARBA" id="ARBA00049209"/>
    </source>
</evidence>
<comment type="similarity">
    <text evidence="18">Belongs to the NnrE/AIBP family.</text>
</comment>
<evidence type="ECO:0000256" key="15">
    <source>
        <dbReference type="ARBA" id="ARBA00048238"/>
    </source>
</evidence>
<comment type="caution">
    <text evidence="18">Lacks conserved residue(s) required for the propagation of feature annotation.</text>
</comment>
<dbReference type="PIRSF" id="PIRSF017184">
    <property type="entry name" value="Nnr"/>
    <property type="match status" value="1"/>
</dbReference>
<evidence type="ECO:0000256" key="4">
    <source>
        <dbReference type="ARBA" id="ARBA00009524"/>
    </source>
</evidence>
<dbReference type="EC" id="5.1.99.6" evidence="19"/>
<feature type="binding site" evidence="17">
    <location>
        <position position="428"/>
    </location>
    <ligand>
        <name>AMP</name>
        <dbReference type="ChEBI" id="CHEBI:456215"/>
    </ligand>
</feature>
<evidence type="ECO:0000256" key="3">
    <source>
        <dbReference type="ARBA" id="ARBA00006001"/>
    </source>
</evidence>
<dbReference type="Gene3D" id="3.40.50.10260">
    <property type="entry name" value="YjeF N-terminal domain"/>
    <property type="match status" value="1"/>
</dbReference>
<dbReference type="HAMAP" id="MF_01966">
    <property type="entry name" value="NADHX_epimerase"/>
    <property type="match status" value="1"/>
</dbReference>
<evidence type="ECO:0000256" key="9">
    <source>
        <dbReference type="ARBA" id="ARBA00022958"/>
    </source>
</evidence>
<evidence type="ECO:0000256" key="11">
    <source>
        <dbReference type="ARBA" id="ARBA00023235"/>
    </source>
</evidence>
<comment type="cofactor">
    <cofactor evidence="18 19">
        <name>K(+)</name>
        <dbReference type="ChEBI" id="CHEBI:29103"/>
    </cofactor>
    <text evidence="18 19">Binds 1 potassium ion per subunit.</text>
</comment>
<comment type="similarity">
    <text evidence="17">Belongs to the NnrD/CARKD family.</text>
</comment>
<feature type="binding site" evidence="17">
    <location>
        <begin position="399"/>
        <end position="403"/>
    </location>
    <ligand>
        <name>AMP</name>
        <dbReference type="ChEBI" id="CHEBI:456215"/>
    </ligand>
</feature>
<dbReference type="SUPFAM" id="SSF64153">
    <property type="entry name" value="YjeF N-terminal domain-like"/>
    <property type="match status" value="1"/>
</dbReference>
<dbReference type="InterPro" id="IPR030677">
    <property type="entry name" value="Nnr"/>
</dbReference>
<dbReference type="PANTHER" id="PTHR12592">
    <property type="entry name" value="ATP-DEPENDENT (S)-NAD(P)H-HYDRATE DEHYDRATASE FAMILY MEMBER"/>
    <property type="match status" value="1"/>
</dbReference>
<comment type="catalytic activity">
    <reaction evidence="15 17 19">
        <text>(6S)-NADHX + ADP = AMP + phosphate + NADH + H(+)</text>
        <dbReference type="Rhea" id="RHEA:32223"/>
        <dbReference type="ChEBI" id="CHEBI:15378"/>
        <dbReference type="ChEBI" id="CHEBI:43474"/>
        <dbReference type="ChEBI" id="CHEBI:57945"/>
        <dbReference type="ChEBI" id="CHEBI:64074"/>
        <dbReference type="ChEBI" id="CHEBI:456215"/>
        <dbReference type="ChEBI" id="CHEBI:456216"/>
        <dbReference type="EC" id="4.2.1.136"/>
    </reaction>
</comment>
<organism evidence="22 23">
    <name type="scientific">Algoriphagus faecimaris</name>
    <dbReference type="NCBI Taxonomy" id="686796"/>
    <lineage>
        <taxon>Bacteria</taxon>
        <taxon>Pseudomonadati</taxon>
        <taxon>Bacteroidota</taxon>
        <taxon>Cytophagia</taxon>
        <taxon>Cytophagales</taxon>
        <taxon>Cyclobacteriaceae</taxon>
        <taxon>Algoriphagus</taxon>
    </lineage>
</organism>
<evidence type="ECO:0000313" key="23">
    <source>
        <dbReference type="Proteomes" id="UP000199060"/>
    </source>
</evidence>
<evidence type="ECO:0000256" key="2">
    <source>
        <dbReference type="ARBA" id="ARBA00000909"/>
    </source>
</evidence>
<evidence type="ECO:0000259" key="20">
    <source>
        <dbReference type="PROSITE" id="PS51383"/>
    </source>
</evidence>
<dbReference type="InterPro" id="IPR000631">
    <property type="entry name" value="CARKD"/>
</dbReference>
<comment type="function">
    <text evidence="18">Catalyzes the epimerization of the S- and R-forms of NAD(P)HX, a damaged form of NAD(P)H that is a result of enzymatic or heat-dependent hydration. This is a prerequisite for the S-specific NAD(P)H-hydrate dehydratase to allow the repair of both epimers of NAD(P)HX.</text>
</comment>